<organism evidence="10 11">
    <name type="scientific">Chthonomonas calidirosea (strain DSM 23976 / ICMP 18418 / T49)</name>
    <dbReference type="NCBI Taxonomy" id="1303518"/>
    <lineage>
        <taxon>Bacteria</taxon>
        <taxon>Bacillati</taxon>
        <taxon>Armatimonadota</taxon>
        <taxon>Chthonomonadia</taxon>
        <taxon>Chthonomonadales</taxon>
        <taxon>Chthonomonadaceae</taxon>
        <taxon>Chthonomonas</taxon>
    </lineage>
</organism>
<keyword evidence="8" id="KW-0129">CBS domain</keyword>
<gene>
    <name evidence="10" type="ORF">CCALI_02921</name>
</gene>
<evidence type="ECO:0000256" key="5">
    <source>
        <dbReference type="ARBA" id="ARBA00023211"/>
    </source>
</evidence>
<evidence type="ECO:0000256" key="8">
    <source>
        <dbReference type="PROSITE-ProRule" id="PRU00703"/>
    </source>
</evidence>
<dbReference type="InterPro" id="IPR000644">
    <property type="entry name" value="CBS_dom"/>
</dbReference>
<evidence type="ECO:0000313" key="11">
    <source>
        <dbReference type="Proteomes" id="UP000014227"/>
    </source>
</evidence>
<dbReference type="SMART" id="SM01131">
    <property type="entry name" value="DHHA2"/>
    <property type="match status" value="1"/>
</dbReference>
<dbReference type="GO" id="GO:0046872">
    <property type="term" value="F:metal ion binding"/>
    <property type="evidence" value="ECO:0007669"/>
    <property type="project" value="UniProtKB-KW"/>
</dbReference>
<keyword evidence="11" id="KW-1185">Reference proteome</keyword>
<keyword evidence="5" id="KW-0464">Manganese</keyword>
<dbReference type="STRING" id="454171.CP488_01166"/>
<dbReference type="Pfam" id="PF00571">
    <property type="entry name" value="CBS"/>
    <property type="match status" value="1"/>
</dbReference>
<dbReference type="Proteomes" id="UP000014227">
    <property type="component" value="Chromosome I"/>
</dbReference>
<dbReference type="InterPro" id="IPR038763">
    <property type="entry name" value="DHH_sf"/>
</dbReference>
<reference evidence="11" key="1">
    <citation type="submission" date="2013-03" db="EMBL/GenBank/DDBJ databases">
        <title>Genome sequence of Chthonomonas calidirosea, the first sequenced genome from the Armatimonadetes phylum (formally candidate division OP10).</title>
        <authorList>
            <person name="Lee K.C.Y."/>
            <person name="Morgan X.C."/>
            <person name="Dunfield P.F."/>
            <person name="Tamas I."/>
            <person name="Houghton K.M."/>
            <person name="Vyssotski M."/>
            <person name="Ryan J.L.J."/>
            <person name="Lagutin K."/>
            <person name="McDonald I.R."/>
            <person name="Stott M.B."/>
        </authorList>
    </citation>
    <scope>NUCLEOTIDE SEQUENCE [LARGE SCALE GENOMIC DNA]</scope>
    <source>
        <strain evidence="11">DSM 23976 / ICMP 18418 / T49</strain>
    </source>
</reference>
<feature type="domain" description="CBS" evidence="9">
    <location>
        <begin position="92"/>
        <end position="147"/>
    </location>
</feature>
<evidence type="ECO:0000256" key="6">
    <source>
        <dbReference type="ARBA" id="ARBA00032535"/>
    </source>
</evidence>
<dbReference type="PANTHER" id="PTHR12112:SF22">
    <property type="entry name" value="MANGANESE-DEPENDENT INORGANIC PYROPHOSPHATASE-RELATED"/>
    <property type="match status" value="1"/>
</dbReference>
<keyword evidence="4 10" id="KW-0378">Hydrolase</keyword>
<dbReference type="AlphaFoldDB" id="S0EYG0"/>
<dbReference type="RefSeq" id="WP_016484209.1">
    <property type="nucleotide sequence ID" value="NC_021487.1"/>
</dbReference>
<dbReference type="PANTHER" id="PTHR12112">
    <property type="entry name" value="BNIP - RELATED"/>
    <property type="match status" value="1"/>
</dbReference>
<evidence type="ECO:0000256" key="3">
    <source>
        <dbReference type="ARBA" id="ARBA00022723"/>
    </source>
</evidence>
<evidence type="ECO:0000256" key="4">
    <source>
        <dbReference type="ARBA" id="ARBA00022801"/>
    </source>
</evidence>
<dbReference type="InterPro" id="IPR004097">
    <property type="entry name" value="DHHA2"/>
</dbReference>
<dbReference type="SUPFAM" id="SSF54631">
    <property type="entry name" value="CBS-domain pair"/>
    <property type="match status" value="1"/>
</dbReference>
<dbReference type="SUPFAM" id="SSF64182">
    <property type="entry name" value="DHH phosphoesterases"/>
    <property type="match status" value="1"/>
</dbReference>
<dbReference type="InterPro" id="IPR001667">
    <property type="entry name" value="DDH_dom"/>
</dbReference>
<dbReference type="InParanoid" id="S0EYG0"/>
<keyword evidence="3" id="KW-0479">Metal-binding</keyword>
<name>S0EYG0_CHTCT</name>
<dbReference type="InterPro" id="IPR046342">
    <property type="entry name" value="CBS_dom_sf"/>
</dbReference>
<evidence type="ECO:0000256" key="2">
    <source>
        <dbReference type="ARBA" id="ARBA00012146"/>
    </source>
</evidence>
<comment type="catalytic activity">
    <reaction evidence="7">
        <text>diphosphate + H2O = 2 phosphate + H(+)</text>
        <dbReference type="Rhea" id="RHEA:24576"/>
        <dbReference type="ChEBI" id="CHEBI:15377"/>
        <dbReference type="ChEBI" id="CHEBI:15378"/>
        <dbReference type="ChEBI" id="CHEBI:33019"/>
        <dbReference type="ChEBI" id="CHEBI:43474"/>
        <dbReference type="EC" id="3.6.1.1"/>
    </reaction>
</comment>
<evidence type="ECO:0000313" key="10">
    <source>
        <dbReference type="EMBL" id="CCW36706.1"/>
    </source>
</evidence>
<protein>
    <recommendedName>
        <fullName evidence="2">inorganic diphosphatase</fullName>
        <ecNumber evidence="2">3.6.1.1</ecNumber>
    </recommendedName>
    <alternativeName>
        <fullName evidence="6">Pyrophosphate phospho-hydrolase</fullName>
    </alternativeName>
</protein>
<dbReference type="Pfam" id="PF01368">
    <property type="entry name" value="DHH"/>
    <property type="match status" value="1"/>
</dbReference>
<dbReference type="eggNOG" id="COG0517">
    <property type="taxonomic scope" value="Bacteria"/>
</dbReference>
<dbReference type="CDD" id="cd02205">
    <property type="entry name" value="CBS_pair_SF"/>
    <property type="match status" value="1"/>
</dbReference>
<dbReference type="FunFam" id="3.90.1640.10:FF:000001">
    <property type="entry name" value="Probable manganese-dependent inorganic pyrophosphatase"/>
    <property type="match status" value="1"/>
</dbReference>
<dbReference type="EC" id="3.6.1.1" evidence="2"/>
<dbReference type="Gene3D" id="3.10.310.20">
    <property type="entry name" value="DHHA2 domain"/>
    <property type="match status" value="1"/>
</dbReference>
<dbReference type="OrthoDB" id="9766150at2"/>
<dbReference type="FunCoup" id="S0EYG0">
    <property type="interactions" value="31"/>
</dbReference>
<sequence>MVQVQDAAQRAHTKERGDRWDPEVTYVIGHQRPDTDAIASALGYAWFLNQIGKKVTPARAGQPGEQALFALSRFSMAPPMLLTGVAPTFGHCARHQGVVAPDAPLPAAMARVAEGDRIVPVVDPEGKPVGVVTSLALARAYMAPMNVTAMLAQPCLSIAETPVVFRVSDRISDYRNQLLRSETDDFLVVSETGRYVGVATRSRILQPPRARLILVDHNELSQAVADAEEAEIVGVLDHHRLGNPPTAAPIPFLVDPVGSTCTLIAEQCQAHKLEPPEGLAGMMLSGILSDTLVLRSPTTTDRDRAAAEWLARLAKVELEAYGQELLHAAPGLTERSADEILDGDRKSYQMGGVAVSIGQVEVTGMESLAQRREELLQALEERREREGLALIGLMVTDIVTGRSHLLCRGEPWILTALPFTRVAEGEFDLEDMVSRKKQLVPMLHAVLEEAF</sequence>
<dbReference type="eggNOG" id="COG1227">
    <property type="taxonomic scope" value="Bacteria"/>
</dbReference>
<dbReference type="Pfam" id="PF02833">
    <property type="entry name" value="DHHA2"/>
    <property type="match status" value="1"/>
</dbReference>
<dbReference type="EMBL" id="HF951689">
    <property type="protein sequence ID" value="CCW36706.1"/>
    <property type="molecule type" value="Genomic_DNA"/>
</dbReference>
<dbReference type="GO" id="GO:0005737">
    <property type="term" value="C:cytoplasm"/>
    <property type="evidence" value="ECO:0007669"/>
    <property type="project" value="InterPro"/>
</dbReference>
<dbReference type="HOGENOM" id="CLU_025243_1_0_0"/>
<dbReference type="PROSITE" id="PS51371">
    <property type="entry name" value="CBS"/>
    <property type="match status" value="1"/>
</dbReference>
<comment type="cofactor">
    <cofactor evidence="1">
        <name>Mn(2+)</name>
        <dbReference type="ChEBI" id="CHEBI:29035"/>
    </cofactor>
</comment>
<proteinExistence type="predicted"/>
<dbReference type="PATRIC" id="fig|1303518.3.peg.3027"/>
<accession>S0EYG0</accession>
<evidence type="ECO:0000256" key="1">
    <source>
        <dbReference type="ARBA" id="ARBA00001936"/>
    </source>
</evidence>
<dbReference type="Gene3D" id="3.90.1640.10">
    <property type="entry name" value="inorganic pyrophosphatase (n-terminal core)"/>
    <property type="match status" value="2"/>
</dbReference>
<dbReference type="GO" id="GO:0004427">
    <property type="term" value="F:inorganic diphosphate phosphatase activity"/>
    <property type="evidence" value="ECO:0007669"/>
    <property type="project" value="UniProtKB-EC"/>
</dbReference>
<evidence type="ECO:0000259" key="9">
    <source>
        <dbReference type="PROSITE" id="PS51371"/>
    </source>
</evidence>
<dbReference type="KEGG" id="ccz:CCALI_02921"/>
<dbReference type="InterPro" id="IPR038222">
    <property type="entry name" value="DHHA2_dom_sf"/>
</dbReference>
<evidence type="ECO:0000256" key="7">
    <source>
        <dbReference type="ARBA" id="ARBA00047820"/>
    </source>
</evidence>